<organism evidence="7 8">
    <name type="scientific">Glutamicibacter mysorens</name>
    <dbReference type="NCBI Taxonomy" id="257984"/>
    <lineage>
        <taxon>Bacteria</taxon>
        <taxon>Bacillati</taxon>
        <taxon>Actinomycetota</taxon>
        <taxon>Actinomycetes</taxon>
        <taxon>Micrococcales</taxon>
        <taxon>Micrococcaceae</taxon>
        <taxon>Glutamicibacter</taxon>
    </lineage>
</organism>
<gene>
    <name evidence="7" type="ORF">ATK23_1267</name>
</gene>
<evidence type="ECO:0000313" key="8">
    <source>
        <dbReference type="Proteomes" id="UP000229263"/>
    </source>
</evidence>
<dbReference type="RefSeq" id="WP_066138702.1">
    <property type="nucleotide sequence ID" value="NZ_PGEY01000001.1"/>
</dbReference>
<dbReference type="PANTHER" id="PTHR23514">
    <property type="entry name" value="BYPASS OF STOP CODON PROTEIN 6"/>
    <property type="match status" value="1"/>
</dbReference>
<dbReference type="InterPro" id="IPR011701">
    <property type="entry name" value="MFS"/>
</dbReference>
<keyword evidence="4 5" id="KW-0472">Membrane</keyword>
<feature type="transmembrane region" description="Helical" evidence="5">
    <location>
        <begin position="81"/>
        <end position="102"/>
    </location>
</feature>
<evidence type="ECO:0000256" key="2">
    <source>
        <dbReference type="ARBA" id="ARBA00022692"/>
    </source>
</evidence>
<feature type="transmembrane region" description="Helical" evidence="5">
    <location>
        <begin position="310"/>
        <end position="333"/>
    </location>
</feature>
<feature type="transmembrane region" description="Helical" evidence="5">
    <location>
        <begin position="46"/>
        <end position="69"/>
    </location>
</feature>
<accession>A0ABX4MWW8</accession>
<protein>
    <submittedName>
        <fullName evidence="7">MFS family arabinose efflux permease</fullName>
    </submittedName>
</protein>
<evidence type="ECO:0000259" key="6">
    <source>
        <dbReference type="PROSITE" id="PS50850"/>
    </source>
</evidence>
<name>A0ABX4MWW8_9MICC</name>
<feature type="transmembrane region" description="Helical" evidence="5">
    <location>
        <begin position="21"/>
        <end position="40"/>
    </location>
</feature>
<evidence type="ECO:0000256" key="1">
    <source>
        <dbReference type="ARBA" id="ARBA00004651"/>
    </source>
</evidence>
<dbReference type="InterPro" id="IPR020846">
    <property type="entry name" value="MFS_dom"/>
</dbReference>
<dbReference type="PROSITE" id="PS50850">
    <property type="entry name" value="MFS"/>
    <property type="match status" value="1"/>
</dbReference>
<keyword evidence="3 5" id="KW-1133">Transmembrane helix</keyword>
<evidence type="ECO:0000256" key="3">
    <source>
        <dbReference type="ARBA" id="ARBA00022989"/>
    </source>
</evidence>
<comment type="caution">
    <text evidence="7">The sequence shown here is derived from an EMBL/GenBank/DDBJ whole genome shotgun (WGS) entry which is preliminary data.</text>
</comment>
<dbReference type="InterPro" id="IPR036259">
    <property type="entry name" value="MFS_trans_sf"/>
</dbReference>
<feature type="transmembrane region" description="Helical" evidence="5">
    <location>
        <begin position="345"/>
        <end position="364"/>
    </location>
</feature>
<feature type="transmembrane region" description="Helical" evidence="5">
    <location>
        <begin position="376"/>
        <end position="395"/>
    </location>
</feature>
<feature type="transmembrane region" description="Helical" evidence="5">
    <location>
        <begin position="146"/>
        <end position="165"/>
    </location>
</feature>
<dbReference type="Proteomes" id="UP000229263">
    <property type="component" value="Unassembled WGS sequence"/>
</dbReference>
<feature type="transmembrane region" description="Helical" evidence="5">
    <location>
        <begin position="255"/>
        <end position="275"/>
    </location>
</feature>
<feature type="transmembrane region" description="Helical" evidence="5">
    <location>
        <begin position="171"/>
        <end position="189"/>
    </location>
</feature>
<comment type="subcellular location">
    <subcellularLocation>
        <location evidence="1">Cell membrane</location>
        <topology evidence="1">Multi-pass membrane protein</topology>
    </subcellularLocation>
</comment>
<dbReference type="Gene3D" id="1.20.1250.20">
    <property type="entry name" value="MFS general substrate transporter like domains"/>
    <property type="match status" value="1"/>
</dbReference>
<dbReference type="CDD" id="cd17393">
    <property type="entry name" value="MFS_MosC_like"/>
    <property type="match status" value="1"/>
</dbReference>
<feature type="transmembrane region" description="Helical" evidence="5">
    <location>
        <begin position="219"/>
        <end position="235"/>
    </location>
</feature>
<evidence type="ECO:0000256" key="5">
    <source>
        <dbReference type="SAM" id="Phobius"/>
    </source>
</evidence>
<feature type="transmembrane region" description="Helical" evidence="5">
    <location>
        <begin position="287"/>
        <end position="304"/>
    </location>
</feature>
<dbReference type="PANTHER" id="PTHR23514:SF13">
    <property type="entry name" value="INNER MEMBRANE PROTEIN YBJJ"/>
    <property type="match status" value="1"/>
</dbReference>
<evidence type="ECO:0000313" key="7">
    <source>
        <dbReference type="EMBL" id="PJJ44051.1"/>
    </source>
</evidence>
<evidence type="ECO:0000256" key="4">
    <source>
        <dbReference type="ARBA" id="ARBA00023136"/>
    </source>
</evidence>
<sequence length="405" mass="42754">MVQLVAHLARQRITERTSINLIFLLAGLSFATWAGRLSIIDTVFDFSGLSLGSFLICSTVGTLLGISLIPTISKFVPTRRLLCCLPIGLAACLVMLGIAISITANASLAYIALFLYGITFGCLDIMMNVSGAQVERRVGRSIMPSLHGFFSLGTLLGAGLATATISMHIPSVWHFSLVSVLIAILAYIAHRGVTCWENENFVPSNQDARQGPAQATRKNWLLLLLGVMVAGLSFTEGAANDWIAVTSVDGHGFEHGIGALMFTLFVAAMTLGRFVGGRLVDRLGTKNTLLILGLIGLLGVALFITGTNPYLVGLGSMMWGLGSSLGFPLGMSIAASRGERLGPKAVSIVSAFGYGAMLGGPPFIGFVVDTLKLPQALWICAIVLITSLLLTPAVTRIGKPADKNS</sequence>
<dbReference type="SUPFAM" id="SSF103473">
    <property type="entry name" value="MFS general substrate transporter"/>
    <property type="match status" value="1"/>
</dbReference>
<dbReference type="EMBL" id="PGEY01000001">
    <property type="protein sequence ID" value="PJJ44051.1"/>
    <property type="molecule type" value="Genomic_DNA"/>
</dbReference>
<keyword evidence="8" id="KW-1185">Reference proteome</keyword>
<dbReference type="Pfam" id="PF07690">
    <property type="entry name" value="MFS_1"/>
    <property type="match status" value="1"/>
</dbReference>
<dbReference type="InterPro" id="IPR051788">
    <property type="entry name" value="MFS_Transporter"/>
</dbReference>
<keyword evidence="2 5" id="KW-0812">Transmembrane</keyword>
<feature type="transmembrane region" description="Helical" evidence="5">
    <location>
        <begin position="108"/>
        <end position="126"/>
    </location>
</feature>
<feature type="domain" description="Major facilitator superfamily (MFS) profile" evidence="6">
    <location>
        <begin position="219"/>
        <end position="405"/>
    </location>
</feature>
<proteinExistence type="predicted"/>
<reference evidence="7 8" key="1">
    <citation type="submission" date="2017-11" db="EMBL/GenBank/DDBJ databases">
        <title>Sequencing the genomes of 1000 actinobacteria strains.</title>
        <authorList>
            <person name="Klenk H.-P."/>
        </authorList>
    </citation>
    <scope>NUCLEOTIDE SEQUENCE [LARGE SCALE GENOMIC DNA]</scope>
    <source>
        <strain evidence="7 8">DSM 12798</strain>
    </source>
</reference>